<dbReference type="Pfam" id="PF21029">
    <property type="entry name" value="RMC1_N"/>
    <property type="match status" value="1"/>
</dbReference>
<dbReference type="SMART" id="SM00320">
    <property type="entry name" value="WD40"/>
    <property type="match status" value="3"/>
</dbReference>
<gene>
    <name evidence="3" type="ORF">A3770_02p16940</name>
</gene>
<feature type="region of interest" description="Disordered" evidence="1">
    <location>
        <begin position="114"/>
        <end position="147"/>
    </location>
</feature>
<dbReference type="InterPro" id="IPR049040">
    <property type="entry name" value="RMC1_N"/>
</dbReference>
<dbReference type="InterPro" id="IPR015943">
    <property type="entry name" value="WD40/YVTN_repeat-like_dom_sf"/>
</dbReference>
<name>A0A5B8MFC6_9CHLO</name>
<evidence type="ECO:0000313" key="4">
    <source>
        <dbReference type="Proteomes" id="UP000316726"/>
    </source>
</evidence>
<feature type="region of interest" description="Disordered" evidence="1">
    <location>
        <begin position="926"/>
        <end position="999"/>
    </location>
</feature>
<organism evidence="3 4">
    <name type="scientific">Chloropicon primus</name>
    <dbReference type="NCBI Taxonomy" id="1764295"/>
    <lineage>
        <taxon>Eukaryota</taxon>
        <taxon>Viridiplantae</taxon>
        <taxon>Chlorophyta</taxon>
        <taxon>Chloropicophyceae</taxon>
        <taxon>Chloropicales</taxon>
        <taxon>Chloropicaceae</taxon>
        <taxon>Chloropicon</taxon>
    </lineage>
</organism>
<dbReference type="InterPro" id="IPR001680">
    <property type="entry name" value="WD40_rpt"/>
</dbReference>
<dbReference type="InterPro" id="IPR036322">
    <property type="entry name" value="WD40_repeat_dom_sf"/>
</dbReference>
<dbReference type="EMBL" id="CP031035">
    <property type="protein sequence ID" value="QDZ19176.1"/>
    <property type="molecule type" value="Genomic_DNA"/>
</dbReference>
<feature type="domain" description="Regulator of MON1-CCZ1 complex N-terminal" evidence="2">
    <location>
        <begin position="394"/>
        <end position="487"/>
    </location>
</feature>
<feature type="compositionally biased region" description="Acidic residues" evidence="1">
    <location>
        <begin position="944"/>
        <end position="999"/>
    </location>
</feature>
<feature type="region of interest" description="Disordered" evidence="1">
    <location>
        <begin position="182"/>
        <end position="202"/>
    </location>
</feature>
<protein>
    <recommendedName>
        <fullName evidence="2">Regulator of MON1-CCZ1 complex N-terminal domain-containing protein</fullName>
    </recommendedName>
</protein>
<dbReference type="OrthoDB" id="546392at2759"/>
<proteinExistence type="predicted"/>
<accession>A0A5B8MFC6</accession>
<dbReference type="SUPFAM" id="SSF50978">
    <property type="entry name" value="WD40 repeat-like"/>
    <property type="match status" value="1"/>
</dbReference>
<evidence type="ECO:0000259" key="2">
    <source>
        <dbReference type="Pfam" id="PF21029"/>
    </source>
</evidence>
<reference evidence="3 4" key="1">
    <citation type="submission" date="2018-07" db="EMBL/GenBank/DDBJ databases">
        <title>The complete nuclear genome of the prasinophyte Chloropicon primus (CCMP1205).</title>
        <authorList>
            <person name="Pombert J.-F."/>
            <person name="Otis C."/>
            <person name="Turmel M."/>
            <person name="Lemieux C."/>
        </authorList>
    </citation>
    <scope>NUCLEOTIDE SEQUENCE [LARGE SCALE GENOMIC DNA]</scope>
    <source>
        <strain evidence="3 4">CCMP1205</strain>
    </source>
</reference>
<dbReference type="AlphaFoldDB" id="A0A5B8MFC6"/>
<dbReference type="STRING" id="1764295.A0A5B8MFC6"/>
<evidence type="ECO:0000313" key="3">
    <source>
        <dbReference type="EMBL" id="QDZ19176.1"/>
    </source>
</evidence>
<sequence>MVEEGVGGCRQEAEALRRKYSEIEGIIKERKRNRAELLDKTLSGTTVLSSELEKLAILSNEENKSKFVSSLARKGQRGVRGESPFNLTEILSTRQRDFERKQESQAFHIAKLRGQQANAKSSLRDFRQEHSGTAGAVDEGGEGDEAPLRPSLVLKKLERSWIGDNFRLRCLRSKVEAAKSVLEDRVQSERATPSRSLEGHDHKDVHVSSSILEEILDSSIEEGEKRRALLLRRRQGGDPDGGAGRDKMIRIIWNEYLAEVVRDMSREIWTEIESSYKEVKYFACQLVTNALVSPDSVSEMEPFDEKDSRKITLRKVRNSLSSVLHGMSEQSEVSKAFAGSSLFQEFLRGSSDAVGRRRPIKLNLGNLGRLQPSKELNRFEGIEEEYWTRVSLGSSSVNIQMESKGEVSCICCSYDGSYLAAGSSAGELFVWNLRANSELVLYSASAKRKKKRTKAVVSLCWSYNNLQVSVLFSDRSLAIYSLKATSRQAMESAEDGGKDQYRIAAISSSQLSKTSRSLSSGSAAEYSAAMKISHAFHPSFTITGFYPCLIVPSSCGDVNMITVERGGLLDFKRETGSNASPLNEQTMAFLSRPKVACESDVKQVICHGHSAPVVFAGYSWDTSNLVTVDAAGQISMWSCSQTKRTGFGWYVPDQTWEANLSLSVLKAVERTVLNSGKTEEEGDEEDHESKIASMRKWMTSYKYVGSKKNVDAVQQVIHIPEGPAKGSSDVYISDFAQNRLRARVQIKASWVKASFEVCCASFTSQDQELVLMSRRKTTAGTIDEDEGEEGEEDEMVQDHFSIFLVCLKTGKLKTPRVNVAIHEDMKPPAYVLSKTVSVLGSDYLYIGLGCNHIGVFSFATGVMVKDIELDLPLSVSILECSLADAADSSSADLLCCRCYSPATKTKLYFFEIADQAALEHSLAEQRTTLESGGGRNEELVAGEGGEETSSEEESETEETGETEEKEEGEADDAKAEEEESEEETEEGESSGEGETDTDE</sequence>
<evidence type="ECO:0000256" key="1">
    <source>
        <dbReference type="SAM" id="MobiDB-lite"/>
    </source>
</evidence>
<dbReference type="Proteomes" id="UP000316726">
    <property type="component" value="Chromosome 2"/>
</dbReference>
<dbReference type="Gene3D" id="2.130.10.10">
    <property type="entry name" value="YVTN repeat-like/Quinoprotein amine dehydrogenase"/>
    <property type="match status" value="1"/>
</dbReference>
<keyword evidence="4" id="KW-1185">Reference proteome</keyword>